<evidence type="ECO:0000256" key="4">
    <source>
        <dbReference type="SAM" id="SignalP"/>
    </source>
</evidence>
<dbReference type="Pfam" id="PF20167">
    <property type="entry name" value="Transposase_32"/>
    <property type="match status" value="1"/>
</dbReference>
<keyword evidence="6" id="KW-0675">Receptor</keyword>
<evidence type="ECO:0000256" key="3">
    <source>
        <dbReference type="SAM" id="MobiDB-lite"/>
    </source>
</evidence>
<protein>
    <submittedName>
        <fullName evidence="6">Cysteine-rich receptor-like protein kinase 25</fullName>
    </submittedName>
</protein>
<dbReference type="Proteomes" id="UP000516437">
    <property type="component" value="Unassembled WGS sequence"/>
</dbReference>
<dbReference type="InterPro" id="IPR002902">
    <property type="entry name" value="GNK2"/>
</dbReference>
<dbReference type="GO" id="GO:0016301">
    <property type="term" value="F:kinase activity"/>
    <property type="evidence" value="ECO:0007669"/>
    <property type="project" value="UniProtKB-KW"/>
</dbReference>
<feature type="region of interest" description="Disordered" evidence="3">
    <location>
        <begin position="618"/>
        <end position="659"/>
    </location>
</feature>
<dbReference type="Pfam" id="PF01657">
    <property type="entry name" value="Stress-antifung"/>
    <property type="match status" value="2"/>
</dbReference>
<feature type="domain" description="Gnk2-homologous" evidence="5">
    <location>
        <begin position="26"/>
        <end position="129"/>
    </location>
</feature>
<dbReference type="EMBL" id="RXIC02000130">
    <property type="protein sequence ID" value="KAB1200738.1"/>
    <property type="molecule type" value="Genomic_DNA"/>
</dbReference>
<reference evidence="6 7" key="1">
    <citation type="journal article" date="2019" name="Plant Biotechnol. J.">
        <title>The red bayberry genome and genetic basis of sex determination.</title>
        <authorList>
            <person name="Jia H.M."/>
            <person name="Jia H.J."/>
            <person name="Cai Q.L."/>
            <person name="Wang Y."/>
            <person name="Zhao H.B."/>
            <person name="Yang W.F."/>
            <person name="Wang G.Y."/>
            <person name="Li Y.H."/>
            <person name="Zhan D.L."/>
            <person name="Shen Y.T."/>
            <person name="Niu Q.F."/>
            <person name="Chang L."/>
            <person name="Qiu J."/>
            <person name="Zhao L."/>
            <person name="Xie H.B."/>
            <person name="Fu W.Y."/>
            <person name="Jin J."/>
            <person name="Li X.W."/>
            <person name="Jiao Y."/>
            <person name="Zhou C.C."/>
            <person name="Tu T."/>
            <person name="Chai C.Y."/>
            <person name="Gao J.L."/>
            <person name="Fan L.J."/>
            <person name="van de Weg E."/>
            <person name="Wang J.Y."/>
            <person name="Gao Z.S."/>
        </authorList>
    </citation>
    <scope>NUCLEOTIDE SEQUENCE [LARGE SCALE GENOMIC DNA]</scope>
    <source>
        <tissue evidence="6">Leaves</tissue>
    </source>
</reference>
<evidence type="ECO:0000256" key="2">
    <source>
        <dbReference type="ARBA" id="ARBA00022737"/>
    </source>
</evidence>
<feature type="region of interest" description="Disordered" evidence="3">
    <location>
        <begin position="261"/>
        <end position="285"/>
    </location>
</feature>
<evidence type="ECO:0000259" key="5">
    <source>
        <dbReference type="PROSITE" id="PS51473"/>
    </source>
</evidence>
<feature type="signal peptide" evidence="4">
    <location>
        <begin position="1"/>
        <end position="18"/>
    </location>
</feature>
<dbReference type="PANTHER" id="PTHR32099:SF103">
    <property type="entry name" value="GNK2-HOMOLOGOUS DOMAIN-CONTAINING PROTEIN"/>
    <property type="match status" value="1"/>
</dbReference>
<evidence type="ECO:0000256" key="1">
    <source>
        <dbReference type="ARBA" id="ARBA00022729"/>
    </source>
</evidence>
<comment type="caution">
    <text evidence="6">The sequence shown here is derived from an EMBL/GenBank/DDBJ whole genome shotgun (WGS) entry which is preliminary data.</text>
</comment>
<feature type="domain" description="Gnk2-homologous" evidence="5">
    <location>
        <begin position="139"/>
        <end position="252"/>
    </location>
</feature>
<dbReference type="InterPro" id="IPR046796">
    <property type="entry name" value="Transposase_32_dom"/>
</dbReference>
<feature type="compositionally biased region" description="Low complexity" evidence="3">
    <location>
        <begin position="261"/>
        <end position="282"/>
    </location>
</feature>
<dbReference type="PANTHER" id="PTHR32099">
    <property type="entry name" value="CYSTEINE-RICH REPEAT SECRETORY PROTEIN"/>
    <property type="match status" value="1"/>
</dbReference>
<dbReference type="AlphaFoldDB" id="A0A6A1ULB7"/>
<dbReference type="PROSITE" id="PS51473">
    <property type="entry name" value="GNK2"/>
    <property type="match status" value="2"/>
</dbReference>
<keyword evidence="6" id="KW-0808">Transferase</keyword>
<evidence type="ECO:0000313" key="6">
    <source>
        <dbReference type="EMBL" id="KAB1200738.1"/>
    </source>
</evidence>
<feature type="chain" id="PRO_5025388154" evidence="4">
    <location>
        <begin position="19"/>
        <end position="698"/>
    </location>
</feature>
<keyword evidence="7" id="KW-1185">Reference proteome</keyword>
<name>A0A6A1ULB7_9ROSI</name>
<dbReference type="FunFam" id="3.30.430.20:FF:000003">
    <property type="entry name" value="Cysteine-rich RLK (RECEPTOR-like protein kinase) 10"/>
    <property type="match status" value="1"/>
</dbReference>
<keyword evidence="1 4" id="KW-0732">Signal</keyword>
<proteinExistence type="predicted"/>
<organism evidence="6 7">
    <name type="scientific">Morella rubra</name>
    <name type="common">Chinese bayberry</name>
    <dbReference type="NCBI Taxonomy" id="262757"/>
    <lineage>
        <taxon>Eukaryota</taxon>
        <taxon>Viridiplantae</taxon>
        <taxon>Streptophyta</taxon>
        <taxon>Embryophyta</taxon>
        <taxon>Tracheophyta</taxon>
        <taxon>Spermatophyta</taxon>
        <taxon>Magnoliopsida</taxon>
        <taxon>eudicotyledons</taxon>
        <taxon>Gunneridae</taxon>
        <taxon>Pentapetalae</taxon>
        <taxon>rosids</taxon>
        <taxon>fabids</taxon>
        <taxon>Fagales</taxon>
        <taxon>Myricaceae</taxon>
        <taxon>Morella</taxon>
    </lineage>
</organism>
<keyword evidence="6" id="KW-0418">Kinase</keyword>
<evidence type="ECO:0000313" key="7">
    <source>
        <dbReference type="Proteomes" id="UP000516437"/>
    </source>
</evidence>
<gene>
    <name evidence="6" type="ORF">CJ030_MR0G006492</name>
</gene>
<sequence length="698" mass="78123">MASSSLLFFFSAIFVIAATPVAQPDFLYHLCAYDKGNYTPNSTYESNLNRILFLLSSKTQIDNGFYNSSFGQNSNKVHVIGLCRGGVNPDICRDCLHNTTSLLTKTCPDQKEAIGWYDECMLGYSNGFTFGVMETSPGFTMWGVNSTLVNFTDPFPVFRTSLKRLGSQAPAGGSARKSAAKKATRPNFWGPKSLASEHLLYALVQCTPDLTEQDCDDCLRGASEGVPQISDGKEGGRIVRPSCAIRFEVCPFNNSTHDSSTASSVLPPLSSPPASSTVATSAEGRNDSNVKLRSLTILTLPLAFLVLSAITMMGFYRNESASGKKVQRKRQVWHRRLFTLSKYKQAFKMAPRRCGTPSSQVTQPTSSWTVAEHQSLIFKRSVVIERVVHLSDFNHLEYEGHNIQSIFDQRGWVQFIESTGEVYVDLVHEFYAQIVTIDPNVEELTIQVRGVFFTLSANLIAQFIGVFRPEVPAYPIIGLPFDLNMEELYRELTGRNMIFPSTLINQRDLTTFFWMLDLIVACDVESRHHRTDISIERGFFLVILARQIPIDLPLLIIRDILRDAWSTSEQDGLPHGLLISRMLVAAGIPIAPNERMRRQMGPTSRSMLSCSVAHFPHEKTQVGGDSNVEKDNMDGGSPPSNHPTQRCKPSTYEVGESSLRSGGCPPWMNILLREIEVMIDQRFNKIEEQIRELRRDHT</sequence>
<dbReference type="Gene3D" id="3.30.430.20">
    <property type="entry name" value="Gnk2 domain, C-X8-C-X2-C motif"/>
    <property type="match status" value="2"/>
</dbReference>
<dbReference type="OrthoDB" id="1102012at2759"/>
<dbReference type="InterPro" id="IPR038408">
    <property type="entry name" value="GNK2_sf"/>
</dbReference>
<dbReference type="CDD" id="cd23509">
    <property type="entry name" value="Gnk2-like"/>
    <property type="match status" value="2"/>
</dbReference>
<keyword evidence="2" id="KW-0677">Repeat</keyword>
<accession>A0A6A1ULB7</accession>
<feature type="compositionally biased region" description="Polar residues" evidence="3">
    <location>
        <begin position="638"/>
        <end position="648"/>
    </location>
</feature>